<dbReference type="EMBL" id="BK015957">
    <property type="protein sequence ID" value="DAF87033.1"/>
    <property type="molecule type" value="Genomic_DNA"/>
</dbReference>
<accession>A0A8S5TXV8</accession>
<evidence type="ECO:0000313" key="1">
    <source>
        <dbReference type="EMBL" id="DAF87033.1"/>
    </source>
</evidence>
<sequence>MQLQLHRIQTGELPAGFCRYMYHFLMLNHST</sequence>
<organism evidence="1">
    <name type="scientific">Siphoviridae sp. ctgyi6</name>
    <dbReference type="NCBI Taxonomy" id="2825610"/>
    <lineage>
        <taxon>Viruses</taxon>
        <taxon>Duplodnaviria</taxon>
        <taxon>Heunggongvirae</taxon>
        <taxon>Uroviricota</taxon>
        <taxon>Caudoviricetes</taxon>
    </lineage>
</organism>
<name>A0A8S5TXV8_9CAUD</name>
<protein>
    <submittedName>
        <fullName evidence="1">Uncharacterized protein</fullName>
    </submittedName>
</protein>
<proteinExistence type="predicted"/>
<reference evidence="1" key="1">
    <citation type="journal article" date="2021" name="Proc. Natl. Acad. Sci. U.S.A.">
        <title>A Catalog of Tens of Thousands of Viruses from Human Metagenomes Reveals Hidden Associations with Chronic Diseases.</title>
        <authorList>
            <person name="Tisza M.J."/>
            <person name="Buck C.B."/>
        </authorList>
    </citation>
    <scope>NUCLEOTIDE SEQUENCE</scope>
    <source>
        <strain evidence="1">Ctgyi6</strain>
    </source>
</reference>